<feature type="region of interest" description="Disordered" evidence="1">
    <location>
        <begin position="24"/>
        <end position="45"/>
    </location>
</feature>
<dbReference type="GeneID" id="28732004"/>
<protein>
    <submittedName>
        <fullName evidence="2">Uncharacterized protein</fullName>
    </submittedName>
</protein>
<dbReference type="RefSeq" id="XP_017999870.1">
    <property type="nucleotide sequence ID" value="XM_018140124.1"/>
</dbReference>
<sequence length="405" mass="44266">MSAIRTAPRIARPALRHQCRRTFAQTARRRAEGVKPETPAGAGGASGAIAGGVAGGLAAVAIGYSWYHFSGAKTAVQSYSSAKKYVNDTLKKTQEKAPAPNEAIQWLRGTANSYAGLIPGAKQYVDGTFDELEKISQDHKDEVNKIVQNAYKQLADITKKEGASVAGVVQAWQVLQSAAKDVGALAKDVGSDVMQRHPEVQEQFGGKFNELKRMGDQYGPEAKKKVDETWNQVQDAVKGGVGIGSIDQIRRIIEEKIQDVRKLGDQAWDKGLEQAKPYLDKAPKVKEFVEQNKDKLKNSNLNDLWNQVRQAAESGDTKDLEKFAKEKANQASQSVGGGSLEKYFQMIPNAGDIGSKFQQLKEVGDKHGDRAEALLKEAFEDIKKVLEQKLDEGKKIADDAKKDAK</sequence>
<dbReference type="OrthoDB" id="3883941at2759"/>
<evidence type="ECO:0000313" key="3">
    <source>
        <dbReference type="Proteomes" id="UP000038010"/>
    </source>
</evidence>
<evidence type="ECO:0000313" key="2">
    <source>
        <dbReference type="EMBL" id="KPI39907.1"/>
    </source>
</evidence>
<keyword evidence="3" id="KW-1185">Reference proteome</keyword>
<gene>
    <name evidence="2" type="ORF">AB675_11293</name>
</gene>
<comment type="caution">
    <text evidence="2">The sequence shown here is derived from an EMBL/GenBank/DDBJ whole genome shotgun (WGS) entry which is preliminary data.</text>
</comment>
<dbReference type="VEuPathDB" id="FungiDB:AB675_11293"/>
<name>A0A0N1P097_9EURO</name>
<dbReference type="STRING" id="1664694.A0A0N1P097"/>
<organism evidence="2 3">
    <name type="scientific">Cyphellophora attinorum</name>
    <dbReference type="NCBI Taxonomy" id="1664694"/>
    <lineage>
        <taxon>Eukaryota</taxon>
        <taxon>Fungi</taxon>
        <taxon>Dikarya</taxon>
        <taxon>Ascomycota</taxon>
        <taxon>Pezizomycotina</taxon>
        <taxon>Eurotiomycetes</taxon>
        <taxon>Chaetothyriomycetidae</taxon>
        <taxon>Chaetothyriales</taxon>
        <taxon>Cyphellophoraceae</taxon>
        <taxon>Cyphellophora</taxon>
    </lineage>
</organism>
<dbReference type="EMBL" id="LFJN01000013">
    <property type="protein sequence ID" value="KPI39907.1"/>
    <property type="molecule type" value="Genomic_DNA"/>
</dbReference>
<proteinExistence type="predicted"/>
<dbReference type="Proteomes" id="UP000038010">
    <property type="component" value="Unassembled WGS sequence"/>
</dbReference>
<dbReference type="AlphaFoldDB" id="A0A0N1P097"/>
<accession>A0A0N1P097</accession>
<reference evidence="2 3" key="1">
    <citation type="submission" date="2015-06" db="EMBL/GenBank/DDBJ databases">
        <title>Draft genome of the ant-associated black yeast Phialophora attae CBS 131958.</title>
        <authorList>
            <person name="Moreno L.F."/>
            <person name="Stielow B.J."/>
            <person name="de Hoog S."/>
            <person name="Vicente V.A."/>
            <person name="Weiss V.A."/>
            <person name="de Vries M."/>
            <person name="Cruz L.M."/>
            <person name="Souza E.M."/>
        </authorList>
    </citation>
    <scope>NUCLEOTIDE SEQUENCE [LARGE SCALE GENOMIC DNA]</scope>
    <source>
        <strain evidence="2 3">CBS 131958</strain>
    </source>
</reference>
<evidence type="ECO:0000256" key="1">
    <source>
        <dbReference type="SAM" id="MobiDB-lite"/>
    </source>
</evidence>